<reference evidence="3 4" key="1">
    <citation type="journal article" date="2018" name="Science">
        <title>The opium poppy genome and morphinan production.</title>
        <authorList>
            <person name="Guo L."/>
            <person name="Winzer T."/>
            <person name="Yang X."/>
            <person name="Li Y."/>
            <person name="Ning Z."/>
            <person name="He Z."/>
            <person name="Teodor R."/>
            <person name="Lu Y."/>
            <person name="Bowser T.A."/>
            <person name="Graham I.A."/>
            <person name="Ye K."/>
        </authorList>
    </citation>
    <scope>NUCLEOTIDE SEQUENCE [LARGE SCALE GENOMIC DNA]</scope>
    <source>
        <strain evidence="4">cv. HN1</strain>
        <tissue evidence="3">Leaves</tissue>
    </source>
</reference>
<dbReference type="PANTHER" id="PTHR31373">
    <property type="entry name" value="OS06G0652100 PROTEIN"/>
    <property type="match status" value="1"/>
</dbReference>
<protein>
    <submittedName>
        <fullName evidence="3">Uncharacterized protein</fullName>
    </submittedName>
</protein>
<keyword evidence="4" id="KW-1185">Reference proteome</keyword>
<dbReference type="Pfam" id="PF25043">
    <property type="entry name" value="DUF7788"/>
    <property type="match status" value="1"/>
</dbReference>
<feature type="domain" description="DUF2828" evidence="1">
    <location>
        <begin position="12"/>
        <end position="241"/>
    </location>
</feature>
<feature type="domain" description="DUF7788" evidence="2">
    <location>
        <begin position="266"/>
        <end position="435"/>
    </location>
</feature>
<proteinExistence type="predicted"/>
<dbReference type="Pfam" id="PF11443">
    <property type="entry name" value="DUF2828"/>
    <property type="match status" value="1"/>
</dbReference>
<dbReference type="Gramene" id="RZC55345">
    <property type="protein sequence ID" value="RZC55345"/>
    <property type="gene ID" value="C5167_014196"/>
</dbReference>
<evidence type="ECO:0000313" key="4">
    <source>
        <dbReference type="Proteomes" id="UP000316621"/>
    </source>
</evidence>
<accession>A0A4Y7J6S4</accession>
<name>A0A4Y7J6S4_PAPSO</name>
<organism evidence="3 4">
    <name type="scientific">Papaver somniferum</name>
    <name type="common">Opium poppy</name>
    <dbReference type="NCBI Taxonomy" id="3469"/>
    <lineage>
        <taxon>Eukaryota</taxon>
        <taxon>Viridiplantae</taxon>
        <taxon>Streptophyta</taxon>
        <taxon>Embryophyta</taxon>
        <taxon>Tracheophyta</taxon>
        <taxon>Spermatophyta</taxon>
        <taxon>Magnoliopsida</taxon>
        <taxon>Ranunculales</taxon>
        <taxon>Papaveraceae</taxon>
        <taxon>Papaveroideae</taxon>
        <taxon>Papaver</taxon>
    </lineage>
</organism>
<gene>
    <name evidence="3" type="ORF">C5167_014196</name>
</gene>
<evidence type="ECO:0000259" key="2">
    <source>
        <dbReference type="Pfam" id="PF25043"/>
    </source>
</evidence>
<dbReference type="InterPro" id="IPR056690">
    <property type="entry name" value="DUF7788"/>
</dbReference>
<evidence type="ECO:0000313" key="3">
    <source>
        <dbReference type="EMBL" id="RZC55345.1"/>
    </source>
</evidence>
<dbReference type="InterPro" id="IPR011205">
    <property type="entry name" value="UCP015417_vWA"/>
</dbReference>
<dbReference type="PANTHER" id="PTHR31373:SF17">
    <property type="entry name" value="OS06G0652100 PROTEIN"/>
    <property type="match status" value="1"/>
</dbReference>
<dbReference type="AlphaFoldDB" id="A0A4Y7J6S4"/>
<dbReference type="Proteomes" id="UP000316621">
    <property type="component" value="Chromosome 3"/>
</dbReference>
<evidence type="ECO:0000259" key="1">
    <source>
        <dbReference type="Pfam" id="PF11443"/>
    </source>
</evidence>
<dbReference type="InterPro" id="IPR058580">
    <property type="entry name" value="DUF2828"/>
</dbReference>
<sequence>MPIMSSSCVVRQQAFAEFGYFKDLPEILHQILAKESRKEEEPLLLLPKSPFKVYPMSRGERMTYRREVPADIRIQDSMKRVQRVKEKAGRKRNEARIRKAVRAIEMYNGDANYRFLHDRISDVFAECLVSDLQNLNSGKIQNISFASKWCPSLDSSYDQSTFLCESIARRIFPRDSFPEYEPHYTFRIRDRLRKQVLVPLRGALKLPEIYMSSNNWAMLPYNQVPYVALKRYWKTFMKHDKILAASKYDCNVAELQWRRLVEKLLKVSNLKGSLAICDRVTGRRAILVSVALSLLVSEMSQGPWKGKLMEFCEFPKLRKIEGDNLRFKKYFIREEMMFHRNTDFLKIIYKILQVAVDENLKEDEMIKRLYVFTDVKFIHASGKVTMYGIEPYGEVLHKVNGDWETDYREIQKRFRESGFSNVPEIVFWNLGVGTSQGDINGINPVASMETAILGKEYDKLVAEHDIPVVFYLHVLVFIRFLCSEGDGEAPLEEAIPDMTSSTEFYVNLQKTYQAKAEEDFLAVEKKGTWISVDQNYREITVAAKNRISHILAKRKCWVEVNGRNLSECKIVPIEQVDLNSAVIHVVECEKGHTAMAVTIPSWYADTVLLKMFNSPTLSELQKYSTDEDYSIAVGFYILLRAIDPVCY</sequence>
<dbReference type="EMBL" id="CM010717">
    <property type="protein sequence ID" value="RZC55345.1"/>
    <property type="molecule type" value="Genomic_DNA"/>
</dbReference>